<dbReference type="AlphaFoldDB" id="A0A9Q3UM32"/>
<protein>
    <submittedName>
        <fullName evidence="2">Metal-dependent hydrolase</fullName>
    </submittedName>
</protein>
<dbReference type="PANTHER" id="PTHR40031">
    <property type="entry name" value="HYPOTHETICAL MEMBRANE SPANNING PROTEIN"/>
    <property type="match status" value="1"/>
</dbReference>
<dbReference type="InterPro" id="IPR053170">
    <property type="entry name" value="Transcription_regulator"/>
</dbReference>
<dbReference type="PANTHER" id="PTHR40031:SF1">
    <property type="entry name" value="MEMBRANE-BOUND METAL-DEPENDENT HYDROLASE"/>
    <property type="match status" value="1"/>
</dbReference>
<feature type="transmembrane region" description="Helical" evidence="1">
    <location>
        <begin position="88"/>
        <end position="108"/>
    </location>
</feature>
<evidence type="ECO:0000256" key="1">
    <source>
        <dbReference type="SAM" id="Phobius"/>
    </source>
</evidence>
<dbReference type="RefSeq" id="WP_228234498.1">
    <property type="nucleotide sequence ID" value="NZ_JAJGNA010000021.1"/>
</dbReference>
<keyword evidence="2" id="KW-0378">Hydrolase</keyword>
<feature type="transmembrane region" description="Helical" evidence="1">
    <location>
        <begin position="152"/>
        <end position="169"/>
    </location>
</feature>
<dbReference type="Pfam" id="PF04307">
    <property type="entry name" value="YdjM"/>
    <property type="match status" value="1"/>
</dbReference>
<organism evidence="2 3">
    <name type="scientific">Alloalcanivorax marinus</name>
    <dbReference type="NCBI Taxonomy" id="1177169"/>
    <lineage>
        <taxon>Bacteria</taxon>
        <taxon>Pseudomonadati</taxon>
        <taxon>Pseudomonadota</taxon>
        <taxon>Gammaproteobacteria</taxon>
        <taxon>Oceanospirillales</taxon>
        <taxon>Alcanivoracaceae</taxon>
        <taxon>Alloalcanivorax</taxon>
    </lineage>
</organism>
<sequence length="345" mass="37584">MDSLTQAALGGALGGAVLGRRWGRGAVLAGAALATLPDLDVLIDYGDAVANFSEHRGFSHSLLILTPLALLLAFLLSRWKTSVSFGRALAFTGLVLITHPLLDAFTTYGTQLWWPLGPPVALSSIFIIDPLYTLPLLVAVVIALIRPPATRALAVGLTLSSGYLLWSLVAQQWMTQRVEGVLAERGIEDAPVMVQPMPFSTFLWRATVMAPAARLEMVTGVFDGDGPLTVERFPRRPELERAAAALPDGQRLAWFTRGFLDYRRNGDRLVVTDVRLGVPGAHPFQFVIAERARDGWAPMVSTRLPRPMVNEEVWPLLWRRTFALAPVLCLHNLQLGESPAACGPP</sequence>
<gene>
    <name evidence="2" type="ORF">LL252_14300</name>
</gene>
<keyword evidence="1" id="KW-1133">Transmembrane helix</keyword>
<comment type="caution">
    <text evidence="2">The sequence shown here is derived from an EMBL/GenBank/DDBJ whole genome shotgun (WGS) entry which is preliminary data.</text>
</comment>
<feature type="transmembrane region" description="Helical" evidence="1">
    <location>
        <begin position="58"/>
        <end position="76"/>
    </location>
</feature>
<evidence type="ECO:0000313" key="3">
    <source>
        <dbReference type="Proteomes" id="UP001108027"/>
    </source>
</evidence>
<reference evidence="2" key="1">
    <citation type="submission" date="2021-10" db="EMBL/GenBank/DDBJ databases">
        <title>The diversity and Nitrogen Metabolism of Culturable Nitrate-Utilizing Bacteria Within the Oxygen Minimum Zone of the Changjiang (Yangtze River)Estuary.</title>
        <authorList>
            <person name="Zhang D."/>
            <person name="Zheng J."/>
            <person name="Liu S."/>
            <person name="He W."/>
        </authorList>
    </citation>
    <scope>NUCLEOTIDE SEQUENCE</scope>
    <source>
        <strain evidence="2">FXH-223</strain>
    </source>
</reference>
<keyword evidence="1" id="KW-0472">Membrane</keyword>
<dbReference type="Proteomes" id="UP001108027">
    <property type="component" value="Unassembled WGS sequence"/>
</dbReference>
<dbReference type="EMBL" id="JAJGNA010000021">
    <property type="protein sequence ID" value="MCC4309741.1"/>
    <property type="molecule type" value="Genomic_DNA"/>
</dbReference>
<keyword evidence="3" id="KW-1185">Reference proteome</keyword>
<feature type="transmembrane region" description="Helical" evidence="1">
    <location>
        <begin position="120"/>
        <end position="145"/>
    </location>
</feature>
<dbReference type="InterPro" id="IPR007404">
    <property type="entry name" value="YdjM-like"/>
</dbReference>
<dbReference type="GO" id="GO:0016787">
    <property type="term" value="F:hydrolase activity"/>
    <property type="evidence" value="ECO:0007669"/>
    <property type="project" value="UniProtKB-KW"/>
</dbReference>
<evidence type="ECO:0000313" key="2">
    <source>
        <dbReference type="EMBL" id="MCC4309741.1"/>
    </source>
</evidence>
<name>A0A9Q3UM32_9GAMM</name>
<proteinExistence type="predicted"/>
<keyword evidence="1" id="KW-0812">Transmembrane</keyword>
<accession>A0A9Q3UM32</accession>